<dbReference type="InterPro" id="IPR004155">
    <property type="entry name" value="PBS_lyase_HEAT"/>
</dbReference>
<gene>
    <name evidence="1" type="ORF">GCM10011591_10240</name>
</gene>
<dbReference type="AlphaFoldDB" id="A0A917V5H6"/>
<sequence length="207" mass="23112">MTDPDEVAEQVLLEAYIRARGYARTLSGIGNEMSNSPSVIEFIADALTNLEKRWPGRETDRRHLARLSLINALNRKESRNTAAVPALISQFDHAKPAHPDVRWAAGNALYSIPAGKEYFAELAAIARDRGFGTDRQMVVNWLGKSRHPDAAAVALAQLDDESVQGHALDALSKLRAQGVSERVEPFLTSEFPWFRRSAERVIRYDED</sequence>
<reference evidence="1" key="2">
    <citation type="submission" date="2020-09" db="EMBL/GenBank/DDBJ databases">
        <authorList>
            <person name="Sun Q."/>
            <person name="Zhou Y."/>
        </authorList>
    </citation>
    <scope>NUCLEOTIDE SEQUENCE</scope>
    <source>
        <strain evidence="1">CGMCC 4.7278</strain>
    </source>
</reference>
<keyword evidence="2" id="KW-1185">Reference proteome</keyword>
<comment type="caution">
    <text evidence="1">The sequence shown here is derived from an EMBL/GenBank/DDBJ whole genome shotgun (WGS) entry which is preliminary data.</text>
</comment>
<proteinExistence type="predicted"/>
<evidence type="ECO:0008006" key="3">
    <source>
        <dbReference type="Google" id="ProtNLM"/>
    </source>
</evidence>
<organism evidence="1 2">
    <name type="scientific">Nocardia camponoti</name>
    <dbReference type="NCBI Taxonomy" id="1616106"/>
    <lineage>
        <taxon>Bacteria</taxon>
        <taxon>Bacillati</taxon>
        <taxon>Actinomycetota</taxon>
        <taxon>Actinomycetes</taxon>
        <taxon>Mycobacteriales</taxon>
        <taxon>Nocardiaceae</taxon>
        <taxon>Nocardia</taxon>
    </lineage>
</organism>
<accession>A0A917V5H6</accession>
<protein>
    <recommendedName>
        <fullName evidence="3">HEAT repeat domain-containing protein</fullName>
    </recommendedName>
</protein>
<reference evidence="1" key="1">
    <citation type="journal article" date="2014" name="Int. J. Syst. Evol. Microbiol.">
        <title>Complete genome sequence of Corynebacterium casei LMG S-19264T (=DSM 44701T), isolated from a smear-ripened cheese.</title>
        <authorList>
            <consortium name="US DOE Joint Genome Institute (JGI-PGF)"/>
            <person name="Walter F."/>
            <person name="Albersmeier A."/>
            <person name="Kalinowski J."/>
            <person name="Ruckert C."/>
        </authorList>
    </citation>
    <scope>NUCLEOTIDE SEQUENCE</scope>
    <source>
        <strain evidence="1">CGMCC 4.7278</strain>
    </source>
</reference>
<dbReference type="SUPFAM" id="SSF48371">
    <property type="entry name" value="ARM repeat"/>
    <property type="match status" value="1"/>
</dbReference>
<evidence type="ECO:0000313" key="1">
    <source>
        <dbReference type="EMBL" id="GGK40608.1"/>
    </source>
</evidence>
<name>A0A917V5H6_9NOCA</name>
<dbReference type="RefSeq" id="WP_188827614.1">
    <property type="nucleotide sequence ID" value="NZ_BMMW01000001.1"/>
</dbReference>
<dbReference type="EMBL" id="BMMW01000001">
    <property type="protein sequence ID" value="GGK40608.1"/>
    <property type="molecule type" value="Genomic_DNA"/>
</dbReference>
<dbReference type="InterPro" id="IPR011989">
    <property type="entry name" value="ARM-like"/>
</dbReference>
<dbReference type="Proteomes" id="UP000612956">
    <property type="component" value="Unassembled WGS sequence"/>
</dbReference>
<evidence type="ECO:0000313" key="2">
    <source>
        <dbReference type="Proteomes" id="UP000612956"/>
    </source>
</evidence>
<dbReference type="InterPro" id="IPR016024">
    <property type="entry name" value="ARM-type_fold"/>
</dbReference>
<dbReference type="SMART" id="SM00567">
    <property type="entry name" value="EZ_HEAT"/>
    <property type="match status" value="3"/>
</dbReference>
<dbReference type="Gene3D" id="1.25.10.10">
    <property type="entry name" value="Leucine-rich Repeat Variant"/>
    <property type="match status" value="1"/>
</dbReference>